<dbReference type="AlphaFoldDB" id="A0A7K5Z004"/>
<feature type="non-terminal residue" evidence="2">
    <location>
        <position position="1"/>
    </location>
</feature>
<sequence>SHLHLLPIQVNVLVMGMLKTFGIFFVAFQEDVGGSSEQVSWIGSIMSSLRFLGGELVSMRMGTSPQPPAPLRGTEDARMWVGPTGSRVQGWGWCTLLIFGGIMLNLVPSSMLLRPSPPQSSSAENQTRGFLTAKEDSETLEGCSEESTRREMQLQSTQDPPSTERLASRSGDVSDPINPSPWGKVDKHSVASPEIATKGKRSSKSLSVSEKGNSQP</sequence>
<organism evidence="2 3">
    <name type="scientific">Pterocles burchelli</name>
    <dbReference type="NCBI Taxonomy" id="2585816"/>
    <lineage>
        <taxon>Eukaryota</taxon>
        <taxon>Metazoa</taxon>
        <taxon>Chordata</taxon>
        <taxon>Craniata</taxon>
        <taxon>Vertebrata</taxon>
        <taxon>Euteleostomi</taxon>
        <taxon>Archelosauria</taxon>
        <taxon>Archosauria</taxon>
        <taxon>Dinosauria</taxon>
        <taxon>Saurischia</taxon>
        <taxon>Theropoda</taxon>
        <taxon>Coelurosauria</taxon>
        <taxon>Aves</taxon>
        <taxon>Neognathae</taxon>
        <taxon>Neoaves</taxon>
        <taxon>Columbimorphae</taxon>
        <taxon>Pterocliformes</taxon>
        <taxon>Pteroclidae</taxon>
        <taxon>Pterocles</taxon>
    </lineage>
</organism>
<protein>
    <submittedName>
        <fullName evidence="2">MOT5 protein</fullName>
    </submittedName>
</protein>
<feature type="compositionally biased region" description="Polar residues" evidence="1">
    <location>
        <begin position="119"/>
        <end position="129"/>
    </location>
</feature>
<dbReference type="Proteomes" id="UP000522270">
    <property type="component" value="Unassembled WGS sequence"/>
</dbReference>
<comment type="caution">
    <text evidence="2">The sequence shown here is derived from an EMBL/GenBank/DDBJ whole genome shotgun (WGS) entry which is preliminary data.</text>
</comment>
<feature type="compositionally biased region" description="Polar residues" evidence="1">
    <location>
        <begin position="204"/>
        <end position="216"/>
    </location>
</feature>
<feature type="non-terminal residue" evidence="2">
    <location>
        <position position="216"/>
    </location>
</feature>
<dbReference type="PANTHER" id="PTHR11360:SF14">
    <property type="entry name" value="MONOCARBOXYLATE TRANSPORTER 5"/>
    <property type="match status" value="1"/>
</dbReference>
<evidence type="ECO:0000256" key="1">
    <source>
        <dbReference type="SAM" id="MobiDB-lite"/>
    </source>
</evidence>
<evidence type="ECO:0000313" key="3">
    <source>
        <dbReference type="Proteomes" id="UP000522270"/>
    </source>
</evidence>
<reference evidence="2 3" key="1">
    <citation type="submission" date="2019-09" db="EMBL/GenBank/DDBJ databases">
        <title>Bird 10,000 Genomes (B10K) Project - Family phase.</title>
        <authorList>
            <person name="Zhang G."/>
        </authorList>
    </citation>
    <scope>NUCLEOTIDE SEQUENCE [LARGE SCALE GENOMIC DNA]</scope>
    <source>
        <strain evidence="2">B10K-DU-027-49</strain>
        <tissue evidence="2">Muscle</tissue>
    </source>
</reference>
<evidence type="ECO:0000313" key="2">
    <source>
        <dbReference type="EMBL" id="NWU70877.1"/>
    </source>
</evidence>
<name>A0A7K5Z004_9AVES</name>
<keyword evidence="3" id="KW-1185">Reference proteome</keyword>
<accession>A0A7K5Z004</accession>
<dbReference type="OrthoDB" id="2213137at2759"/>
<dbReference type="PANTHER" id="PTHR11360">
    <property type="entry name" value="MONOCARBOXYLATE TRANSPORTER"/>
    <property type="match status" value="1"/>
</dbReference>
<gene>
    <name evidence="2" type="primary">Slc16a4</name>
    <name evidence="2" type="ORF">PTEBUR_R14990</name>
</gene>
<dbReference type="GO" id="GO:0008028">
    <property type="term" value="F:monocarboxylic acid transmembrane transporter activity"/>
    <property type="evidence" value="ECO:0007669"/>
    <property type="project" value="TreeGrafter"/>
</dbReference>
<feature type="region of interest" description="Disordered" evidence="1">
    <location>
        <begin position="113"/>
        <end position="216"/>
    </location>
</feature>
<proteinExistence type="predicted"/>
<dbReference type="InterPro" id="IPR050327">
    <property type="entry name" value="Proton-linked_MCT"/>
</dbReference>
<dbReference type="EMBL" id="VYZE01001363">
    <property type="protein sequence ID" value="NWU70877.1"/>
    <property type="molecule type" value="Genomic_DNA"/>
</dbReference>